<dbReference type="CDD" id="cd01949">
    <property type="entry name" value="GGDEF"/>
    <property type="match status" value="1"/>
</dbReference>
<dbReference type="PANTHER" id="PTHR44757:SF2">
    <property type="entry name" value="BIOFILM ARCHITECTURE MAINTENANCE PROTEIN MBAA"/>
    <property type="match status" value="1"/>
</dbReference>
<dbReference type="Proteomes" id="UP000612585">
    <property type="component" value="Unassembled WGS sequence"/>
</dbReference>
<comment type="caution">
    <text evidence="4">The sequence shown here is derived from an EMBL/GenBank/DDBJ whole genome shotgun (WGS) entry which is preliminary data.</text>
</comment>
<organism evidence="4 5">
    <name type="scientific">Virgisporangium aurantiacum</name>
    <dbReference type="NCBI Taxonomy" id="175570"/>
    <lineage>
        <taxon>Bacteria</taxon>
        <taxon>Bacillati</taxon>
        <taxon>Actinomycetota</taxon>
        <taxon>Actinomycetes</taxon>
        <taxon>Micromonosporales</taxon>
        <taxon>Micromonosporaceae</taxon>
        <taxon>Virgisporangium</taxon>
    </lineage>
</organism>
<keyword evidence="1" id="KW-0812">Transmembrane</keyword>
<evidence type="ECO:0000313" key="4">
    <source>
        <dbReference type="EMBL" id="GIJ62995.1"/>
    </source>
</evidence>
<dbReference type="InterPro" id="IPR035919">
    <property type="entry name" value="EAL_sf"/>
</dbReference>
<evidence type="ECO:0008006" key="6">
    <source>
        <dbReference type="Google" id="ProtNLM"/>
    </source>
</evidence>
<dbReference type="SUPFAM" id="SSF55073">
    <property type="entry name" value="Nucleotide cyclase"/>
    <property type="match status" value="1"/>
</dbReference>
<dbReference type="InterPro" id="IPR001633">
    <property type="entry name" value="EAL_dom"/>
</dbReference>
<evidence type="ECO:0000256" key="1">
    <source>
        <dbReference type="SAM" id="Phobius"/>
    </source>
</evidence>
<name>A0A8J4E5F1_9ACTN</name>
<dbReference type="InterPro" id="IPR000160">
    <property type="entry name" value="GGDEF_dom"/>
</dbReference>
<dbReference type="SMART" id="SM00052">
    <property type="entry name" value="EAL"/>
    <property type="match status" value="1"/>
</dbReference>
<keyword evidence="1" id="KW-0472">Membrane</keyword>
<evidence type="ECO:0000313" key="5">
    <source>
        <dbReference type="Proteomes" id="UP000612585"/>
    </source>
</evidence>
<dbReference type="InterPro" id="IPR043128">
    <property type="entry name" value="Rev_trsase/Diguanyl_cyclase"/>
</dbReference>
<evidence type="ECO:0000259" key="3">
    <source>
        <dbReference type="PROSITE" id="PS50887"/>
    </source>
</evidence>
<reference evidence="4" key="1">
    <citation type="submission" date="2021-01" db="EMBL/GenBank/DDBJ databases">
        <title>Whole genome shotgun sequence of Virgisporangium aurantiacum NBRC 16421.</title>
        <authorList>
            <person name="Komaki H."/>
            <person name="Tamura T."/>
        </authorList>
    </citation>
    <scope>NUCLEOTIDE SEQUENCE</scope>
    <source>
        <strain evidence="4">NBRC 16421</strain>
    </source>
</reference>
<feature type="transmembrane region" description="Helical" evidence="1">
    <location>
        <begin position="74"/>
        <end position="107"/>
    </location>
</feature>
<dbReference type="SMART" id="SM00267">
    <property type="entry name" value="GGDEF"/>
    <property type="match status" value="1"/>
</dbReference>
<feature type="domain" description="GGDEF" evidence="3">
    <location>
        <begin position="357"/>
        <end position="489"/>
    </location>
</feature>
<sequence>MDRFRLRLPTGSLARARVATVLFACLTTCVSFSQIGSVAHGRVWHLASAVAMGLMVAFVVAAYRRKRTGWLDPVLVPTLIVGAGSGLIDSLGSTGLTIAVVIALSMYGSTPMWLLRSVGAVVAIPVSVALSPFTGNRPIEWNSATVLSILPQVLLISIVIRYLYVVLVRQEQSSARESVLAGSGRRLLGVTDLTQARLIGDETLADLVAASPGIVAAVAVERDGAAIVVAQAGFASEVIGTTMPMAVIAALGAVSTSWSDPQLRDLGRHAEQVRSWRGATIVGKDFDRFLLTGGPRAVPDGVFDAFTNLVNQVALAEVSCRSTAELTHQAHHDHLTNLPTRKLFTNELMRAVDTGTGTVALLNIDLDDFKKVNDVHGHGAGDELLVEVARRLAEVGGPTSVPARFGGDEFALLLTDVGEAAEAVRIAEGLCLRLIEPVRLTAATVSVGASIGVAAAEPGLTAADLIRCADIAMYSAKARGKNRVERFTTDRHGAIAHHRELEEHLGHAVDRGELVMRYRPVMNLQTGDLVGVEALGYWQHPSLGMLPPDEFMPVAERSGHVSDIGAGILAAACGHLAGWSNLPGAGDLRVGVSVMARQVLVGDLADTIADVLAATQLSPDRLILQVIESEHLDDARVGDLLRTVAGLGVRIAVDRFGSTSGSLVGLRSLPIHQIKVDPGLLASGDGPMLQLVTSVGEILGVETVAAGENEPMTATEMVQWLETRSSVRAG</sequence>
<proteinExistence type="predicted"/>
<feature type="domain" description="EAL" evidence="2">
    <location>
        <begin position="498"/>
        <end position="730"/>
    </location>
</feature>
<feature type="transmembrane region" description="Helical" evidence="1">
    <location>
        <begin position="113"/>
        <end position="133"/>
    </location>
</feature>
<dbReference type="Pfam" id="PF00990">
    <property type="entry name" value="GGDEF"/>
    <property type="match status" value="1"/>
</dbReference>
<dbReference type="InterPro" id="IPR052155">
    <property type="entry name" value="Biofilm_reg_signaling"/>
</dbReference>
<evidence type="ECO:0000259" key="2">
    <source>
        <dbReference type="PROSITE" id="PS50883"/>
    </source>
</evidence>
<feature type="transmembrane region" description="Helical" evidence="1">
    <location>
        <begin position="145"/>
        <end position="164"/>
    </location>
</feature>
<dbReference type="CDD" id="cd01948">
    <property type="entry name" value="EAL"/>
    <property type="match status" value="1"/>
</dbReference>
<feature type="transmembrane region" description="Helical" evidence="1">
    <location>
        <begin position="43"/>
        <end position="62"/>
    </location>
</feature>
<dbReference type="EMBL" id="BOPG01000085">
    <property type="protein sequence ID" value="GIJ62995.1"/>
    <property type="molecule type" value="Genomic_DNA"/>
</dbReference>
<dbReference type="Pfam" id="PF00563">
    <property type="entry name" value="EAL"/>
    <property type="match status" value="1"/>
</dbReference>
<accession>A0A8J4E5F1</accession>
<protein>
    <recommendedName>
        <fullName evidence="6">Diguanylate cyclase (GGDEF) domain-containing protein</fullName>
    </recommendedName>
</protein>
<dbReference type="Gene3D" id="3.20.20.450">
    <property type="entry name" value="EAL domain"/>
    <property type="match status" value="1"/>
</dbReference>
<gene>
    <name evidence="4" type="ORF">Vau01_105110</name>
</gene>
<dbReference type="InterPro" id="IPR029787">
    <property type="entry name" value="Nucleotide_cyclase"/>
</dbReference>
<dbReference type="Gene3D" id="3.30.70.270">
    <property type="match status" value="1"/>
</dbReference>
<keyword evidence="5" id="KW-1185">Reference proteome</keyword>
<dbReference type="NCBIfam" id="TIGR00254">
    <property type="entry name" value="GGDEF"/>
    <property type="match status" value="1"/>
</dbReference>
<dbReference type="PROSITE" id="PS50883">
    <property type="entry name" value="EAL"/>
    <property type="match status" value="1"/>
</dbReference>
<keyword evidence="1" id="KW-1133">Transmembrane helix</keyword>
<dbReference type="PROSITE" id="PS50887">
    <property type="entry name" value="GGDEF"/>
    <property type="match status" value="1"/>
</dbReference>
<dbReference type="AlphaFoldDB" id="A0A8J4E5F1"/>
<dbReference type="PANTHER" id="PTHR44757">
    <property type="entry name" value="DIGUANYLATE CYCLASE DGCP"/>
    <property type="match status" value="1"/>
</dbReference>
<dbReference type="SUPFAM" id="SSF141868">
    <property type="entry name" value="EAL domain-like"/>
    <property type="match status" value="1"/>
</dbReference>